<comment type="caution">
    <text evidence="1">The sequence shown here is derived from an EMBL/GenBank/DDBJ whole genome shotgun (WGS) entry which is preliminary data.</text>
</comment>
<reference evidence="1 2" key="1">
    <citation type="journal article" date="2019" name="bioRxiv">
        <title>Genomics, evolutionary history and diagnostics of the Alternaria alternata species group including apple and Asian pear pathotypes.</title>
        <authorList>
            <person name="Armitage A.D."/>
            <person name="Cockerton H.M."/>
            <person name="Sreenivasaprasad S."/>
            <person name="Woodhall J.W."/>
            <person name="Lane C.R."/>
            <person name="Harrison R.J."/>
            <person name="Clarkson J.P."/>
        </authorList>
    </citation>
    <scope>NUCLEOTIDE SEQUENCE [LARGE SCALE GENOMIC DNA]</scope>
    <source>
        <strain evidence="1 2">FERA 650</strain>
    </source>
</reference>
<gene>
    <name evidence="1" type="ORF">AG0111_0g1474</name>
</gene>
<name>A0ACB6FZD9_9PLEO</name>
<sequence>MPGPGQLVFSSLLRTVTYSQDSSMNSNKASSNTSIAQDASFAFWFPLAWTLVGVLSSLFACLLAFFTTFRRRDPLTTRLDHILNVLRTLGESGGLRVVRDDVAELRKALTAQGQFLAETTQTLRPLMTDFQALATKVRETCQAVDGFMTEKREPATPVLLEILTELRKSNGDPRFQSWLRPVSFQVYLNAQAAVLARERKQANPSPFPELD</sequence>
<keyword evidence="2" id="KW-1185">Reference proteome</keyword>
<organism evidence="1 2">
    <name type="scientific">Alternaria gaisen</name>
    <dbReference type="NCBI Taxonomy" id="167740"/>
    <lineage>
        <taxon>Eukaryota</taxon>
        <taxon>Fungi</taxon>
        <taxon>Dikarya</taxon>
        <taxon>Ascomycota</taxon>
        <taxon>Pezizomycotina</taxon>
        <taxon>Dothideomycetes</taxon>
        <taxon>Pleosporomycetidae</taxon>
        <taxon>Pleosporales</taxon>
        <taxon>Pleosporineae</taxon>
        <taxon>Pleosporaceae</taxon>
        <taxon>Alternaria</taxon>
        <taxon>Alternaria sect. Alternaria</taxon>
    </lineage>
</organism>
<dbReference type="Proteomes" id="UP000293547">
    <property type="component" value="Unassembled WGS sequence"/>
</dbReference>
<dbReference type="EMBL" id="PDWZ02000001">
    <property type="protein sequence ID" value="KAB2109719.1"/>
    <property type="molecule type" value="Genomic_DNA"/>
</dbReference>
<protein>
    <submittedName>
        <fullName evidence="1">Uncharacterized protein</fullName>
    </submittedName>
</protein>
<accession>A0ACB6FZD9</accession>
<evidence type="ECO:0000313" key="2">
    <source>
        <dbReference type="Proteomes" id="UP000293547"/>
    </source>
</evidence>
<proteinExistence type="predicted"/>
<evidence type="ECO:0000313" key="1">
    <source>
        <dbReference type="EMBL" id="KAB2109719.1"/>
    </source>
</evidence>